<keyword evidence="2" id="KW-1185">Reference proteome</keyword>
<sequence>MDIEQIRDFCLSLPETTECFPFDETTLVFKVAGKMFLYTSLEAEQHWANVKCDPDLAIELREQYSYVMPGYHANKKYWNTIVYDKAKEEQMKEWMLHSYTEVVKKLPKIKREKLFEQLKKTGNLDDRL</sequence>
<dbReference type="RefSeq" id="WP_022600336.1">
    <property type="nucleotide sequence ID" value="NZ_KI440782.1"/>
</dbReference>
<dbReference type="InterPro" id="IPR038056">
    <property type="entry name" value="YjbR-like_sf"/>
</dbReference>
<proteinExistence type="predicted"/>
<name>A0A495VPV0_9BACT</name>
<protein>
    <submittedName>
        <fullName evidence="1">Putative DNA-binding protein (MmcQ/YjbR family)</fullName>
    </submittedName>
</protein>
<dbReference type="SUPFAM" id="SSF142906">
    <property type="entry name" value="YjbR-like"/>
    <property type="match status" value="1"/>
</dbReference>
<accession>A0A495VPV0</accession>
<dbReference type="EMBL" id="RBXN01000006">
    <property type="protein sequence ID" value="RKT50950.1"/>
    <property type="molecule type" value="Genomic_DNA"/>
</dbReference>
<gene>
    <name evidence="1" type="ORF">BC742_1910</name>
</gene>
<reference evidence="1 2" key="1">
    <citation type="submission" date="2018-10" db="EMBL/GenBank/DDBJ databases">
        <title>Genomic Encyclopedia of Archaeal and Bacterial Type Strains, Phase II (KMG-II): from individual species to whole genera.</title>
        <authorList>
            <person name="Goeker M."/>
        </authorList>
    </citation>
    <scope>NUCLEOTIDE SEQUENCE [LARGE SCALE GENOMIC DNA]</scope>
    <source>
        <strain evidence="1 2">NSB1</strain>
    </source>
</reference>
<organism evidence="1 2">
    <name type="scientific">Coprobacter fastidiosus NSB1 = JCM 33896</name>
    <dbReference type="NCBI Taxonomy" id="1349822"/>
    <lineage>
        <taxon>Bacteria</taxon>
        <taxon>Pseudomonadati</taxon>
        <taxon>Bacteroidota</taxon>
        <taxon>Bacteroidia</taxon>
        <taxon>Bacteroidales</taxon>
        <taxon>Barnesiellaceae</taxon>
        <taxon>Coprobacter</taxon>
    </lineage>
</organism>
<comment type="caution">
    <text evidence="1">The sequence shown here is derived from an EMBL/GenBank/DDBJ whole genome shotgun (WGS) entry which is preliminary data.</text>
</comment>
<dbReference type="Gene3D" id="3.90.1150.30">
    <property type="match status" value="1"/>
</dbReference>
<dbReference type="AlphaFoldDB" id="A0A495VPV0"/>
<dbReference type="GeneID" id="92929595"/>
<dbReference type="GO" id="GO:0003677">
    <property type="term" value="F:DNA binding"/>
    <property type="evidence" value="ECO:0007669"/>
    <property type="project" value="UniProtKB-KW"/>
</dbReference>
<keyword evidence="1" id="KW-0238">DNA-binding</keyword>
<dbReference type="PANTHER" id="PTHR35145:SF1">
    <property type="entry name" value="CYTOPLASMIC PROTEIN"/>
    <property type="match status" value="1"/>
</dbReference>
<dbReference type="InterPro" id="IPR007351">
    <property type="entry name" value="YjbR"/>
</dbReference>
<dbReference type="Pfam" id="PF04237">
    <property type="entry name" value="YjbR"/>
    <property type="match status" value="1"/>
</dbReference>
<dbReference type="PANTHER" id="PTHR35145">
    <property type="entry name" value="CYTOPLASMIC PROTEIN-RELATED"/>
    <property type="match status" value="1"/>
</dbReference>
<evidence type="ECO:0000313" key="2">
    <source>
        <dbReference type="Proteomes" id="UP000269493"/>
    </source>
</evidence>
<evidence type="ECO:0000313" key="1">
    <source>
        <dbReference type="EMBL" id="RKT50950.1"/>
    </source>
</evidence>
<dbReference type="OrthoDB" id="9789813at2"/>
<dbReference type="InterPro" id="IPR058532">
    <property type="entry name" value="YjbR/MT2646/Rv2570-like"/>
</dbReference>
<dbReference type="Proteomes" id="UP000269493">
    <property type="component" value="Unassembled WGS sequence"/>
</dbReference>